<dbReference type="SUPFAM" id="SSF47336">
    <property type="entry name" value="ACP-like"/>
    <property type="match status" value="1"/>
</dbReference>
<name>A0A2U1T9W4_9CORY</name>
<dbReference type="Pfam" id="PF00550">
    <property type="entry name" value="PP-binding"/>
    <property type="match status" value="1"/>
</dbReference>
<dbReference type="KEGG" id="cyz:C3B44_01870"/>
<dbReference type="AlphaFoldDB" id="A0A2U1T9W4"/>
<dbReference type="EMBL" id="QEEZ01000001">
    <property type="protein sequence ID" value="PWC02782.1"/>
    <property type="molecule type" value="Genomic_DNA"/>
</dbReference>
<evidence type="ECO:0000313" key="2">
    <source>
        <dbReference type="EMBL" id="PWC02782.1"/>
    </source>
</evidence>
<organism evidence="2 3">
    <name type="scientific">Corynebacterium yudongzhengii</name>
    <dbReference type="NCBI Taxonomy" id="2080740"/>
    <lineage>
        <taxon>Bacteria</taxon>
        <taxon>Bacillati</taxon>
        <taxon>Actinomycetota</taxon>
        <taxon>Actinomycetes</taxon>
        <taxon>Mycobacteriales</taxon>
        <taxon>Corynebacteriaceae</taxon>
        <taxon>Corynebacterium</taxon>
    </lineage>
</organism>
<accession>A0A2U1T9W4</accession>
<dbReference type="InterPro" id="IPR009081">
    <property type="entry name" value="PP-bd_ACP"/>
</dbReference>
<proteinExistence type="predicted"/>
<dbReference type="Gene3D" id="1.10.1200.10">
    <property type="entry name" value="ACP-like"/>
    <property type="match status" value="1"/>
</dbReference>
<dbReference type="PROSITE" id="PS50075">
    <property type="entry name" value="CARRIER"/>
    <property type="match status" value="1"/>
</dbReference>
<evidence type="ECO:0000313" key="3">
    <source>
        <dbReference type="Proteomes" id="UP000244989"/>
    </source>
</evidence>
<sequence length="98" mass="10961">MGASSNPFGVIRLAYAYFRSMGGCGMDEFMDELKTHIADLVDVAPEDIDEEEELIDQGLNSLRLVEVVTWLRTQGHDVDFTDLAEDTSLVAWHEILAD</sequence>
<feature type="domain" description="Carrier" evidence="1">
    <location>
        <begin position="27"/>
        <end position="98"/>
    </location>
</feature>
<gene>
    <name evidence="2" type="ORF">DF222_00600</name>
</gene>
<keyword evidence="3" id="KW-1185">Reference proteome</keyword>
<comment type="caution">
    <text evidence="2">The sequence shown here is derived from an EMBL/GenBank/DDBJ whole genome shotgun (WGS) entry which is preliminary data.</text>
</comment>
<dbReference type="InterPro" id="IPR036736">
    <property type="entry name" value="ACP-like_sf"/>
</dbReference>
<dbReference type="Proteomes" id="UP000244989">
    <property type="component" value="Unassembled WGS sequence"/>
</dbReference>
<protein>
    <recommendedName>
        <fullName evidence="1">Carrier domain-containing protein</fullName>
    </recommendedName>
</protein>
<reference evidence="3" key="1">
    <citation type="submission" date="2018-04" db="EMBL/GenBank/DDBJ databases">
        <authorList>
            <person name="Liu S."/>
            <person name="Wang Z."/>
            <person name="Li J."/>
        </authorList>
    </citation>
    <scope>NUCLEOTIDE SEQUENCE [LARGE SCALE GENOMIC DNA]</scope>
    <source>
        <strain evidence="3">2189</strain>
    </source>
</reference>
<evidence type="ECO:0000259" key="1">
    <source>
        <dbReference type="PROSITE" id="PS50075"/>
    </source>
</evidence>